<evidence type="ECO:0000313" key="5">
    <source>
        <dbReference type="Proteomes" id="UP000507470"/>
    </source>
</evidence>
<dbReference type="PANTHER" id="PTHR10794">
    <property type="entry name" value="ABHYDROLASE DOMAIN-CONTAINING PROTEIN"/>
    <property type="match status" value="1"/>
</dbReference>
<sequence length="405" mass="45827">MSFLIVCMAGVIIYGTIRLLHLASSSSAPDLKYKDGSFFASQILKMCSVLTNPYIPTKVWGKSGHLQTIVYGKLGRIKSPFPKGKRHFITLDDGATLTYDVFEPISPHPRGDYTIVISPGIANSSETAYICTFVHYAQENGYRVVVQNHLGAVLSIELTSSRMFTYGHTDELKKIVEDIERLYPNSQFLAVGFSMGGNIVTKYLGEDECHQQKFICGMSICQGYDIHKAFPLLLEWSHLRRMYVYFMTSYQKFLLRHHYHTVLSEDVKCKHKLDEDKIFAATSLAELDQAYTIKRWGYKSIEEYYEASSSCNYINNITIPMFLLNARDDPLVPQPLLKCATQYAESHENCVLTLTKHGGHLGFFEGGYFTPDTITWLDRAIIEFADAAVTITQTKKNLMNGVKSS</sequence>
<dbReference type="GO" id="GO:0051792">
    <property type="term" value="P:medium-chain fatty acid biosynthetic process"/>
    <property type="evidence" value="ECO:0007669"/>
    <property type="project" value="TreeGrafter"/>
</dbReference>
<evidence type="ECO:0000256" key="2">
    <source>
        <dbReference type="PIRSR" id="PIRSR005211-1"/>
    </source>
</evidence>
<dbReference type="PANTHER" id="PTHR10794:SF45">
    <property type="entry name" value="MONOACYLGLYCEROL LIPASE ABHD2"/>
    <property type="match status" value="1"/>
</dbReference>
<dbReference type="InterPro" id="IPR050960">
    <property type="entry name" value="AB_hydrolase_4_sf"/>
</dbReference>
<feature type="active site" description="Charge relay system" evidence="2">
    <location>
        <position position="360"/>
    </location>
</feature>
<evidence type="ECO:0000313" key="4">
    <source>
        <dbReference type="EMBL" id="CAC5391241.1"/>
    </source>
</evidence>
<dbReference type="Gene3D" id="3.40.50.1820">
    <property type="entry name" value="alpha/beta hydrolase"/>
    <property type="match status" value="1"/>
</dbReference>
<dbReference type="InterPro" id="IPR012020">
    <property type="entry name" value="ABHD4"/>
</dbReference>
<name>A0A6J8C737_MYTCO</name>
<dbReference type="EMBL" id="CACVKT020004682">
    <property type="protein sequence ID" value="CAC5391241.1"/>
    <property type="molecule type" value="Genomic_DNA"/>
</dbReference>
<accession>A0A6J8C737</accession>
<dbReference type="GO" id="GO:0043401">
    <property type="term" value="P:steroid hormone receptor signaling pathway"/>
    <property type="evidence" value="ECO:0007669"/>
    <property type="project" value="TreeGrafter"/>
</dbReference>
<dbReference type="OrthoDB" id="5954035at2759"/>
<keyword evidence="5" id="KW-1185">Reference proteome</keyword>
<comment type="similarity">
    <text evidence="1">Belongs to the AB hydrolase superfamily. AB hydrolase 4 family.</text>
</comment>
<dbReference type="Proteomes" id="UP000507470">
    <property type="component" value="Unassembled WGS sequence"/>
</dbReference>
<dbReference type="GO" id="GO:0046464">
    <property type="term" value="P:acylglycerol catabolic process"/>
    <property type="evidence" value="ECO:0007669"/>
    <property type="project" value="TreeGrafter"/>
</dbReference>
<dbReference type="GO" id="GO:0008126">
    <property type="term" value="F:acetylesterase activity"/>
    <property type="evidence" value="ECO:0007669"/>
    <property type="project" value="TreeGrafter"/>
</dbReference>
<dbReference type="GO" id="GO:0048240">
    <property type="term" value="P:sperm capacitation"/>
    <property type="evidence" value="ECO:0007669"/>
    <property type="project" value="TreeGrafter"/>
</dbReference>
<feature type="domain" description="AB hydrolase-1" evidence="3">
    <location>
        <begin position="114"/>
        <end position="366"/>
    </location>
</feature>
<dbReference type="InterPro" id="IPR029058">
    <property type="entry name" value="AB_hydrolase_fold"/>
</dbReference>
<dbReference type="SUPFAM" id="SSF53474">
    <property type="entry name" value="alpha/beta-Hydrolases"/>
    <property type="match status" value="1"/>
</dbReference>
<reference evidence="4 5" key="1">
    <citation type="submission" date="2020-06" db="EMBL/GenBank/DDBJ databases">
        <authorList>
            <person name="Li R."/>
            <person name="Bekaert M."/>
        </authorList>
    </citation>
    <scope>NUCLEOTIDE SEQUENCE [LARGE SCALE GENOMIC DNA]</scope>
    <source>
        <strain evidence="5">wild</strain>
    </source>
</reference>
<dbReference type="PIRSF" id="PIRSF005211">
    <property type="entry name" value="Ab_hydro_YheT"/>
    <property type="match status" value="1"/>
</dbReference>
<evidence type="ECO:0000259" key="3">
    <source>
        <dbReference type="Pfam" id="PF00561"/>
    </source>
</evidence>
<organism evidence="4 5">
    <name type="scientific">Mytilus coruscus</name>
    <name type="common">Sea mussel</name>
    <dbReference type="NCBI Taxonomy" id="42192"/>
    <lineage>
        <taxon>Eukaryota</taxon>
        <taxon>Metazoa</taxon>
        <taxon>Spiralia</taxon>
        <taxon>Lophotrochozoa</taxon>
        <taxon>Mollusca</taxon>
        <taxon>Bivalvia</taxon>
        <taxon>Autobranchia</taxon>
        <taxon>Pteriomorphia</taxon>
        <taxon>Mytilida</taxon>
        <taxon>Mytiloidea</taxon>
        <taxon>Mytilidae</taxon>
        <taxon>Mytilinae</taxon>
        <taxon>Mytilus</taxon>
    </lineage>
</organism>
<dbReference type="InterPro" id="IPR000073">
    <property type="entry name" value="AB_hydrolase_1"/>
</dbReference>
<evidence type="ECO:0000256" key="1">
    <source>
        <dbReference type="ARBA" id="ARBA00010884"/>
    </source>
</evidence>
<proteinExistence type="inferred from homology"/>
<dbReference type="Pfam" id="PF00561">
    <property type="entry name" value="Abhydrolase_1"/>
    <property type="match status" value="1"/>
</dbReference>
<dbReference type="AlphaFoldDB" id="A0A6J8C737"/>
<dbReference type="GO" id="GO:0047372">
    <property type="term" value="F:monoacylglycerol lipase activity"/>
    <property type="evidence" value="ECO:0007669"/>
    <property type="project" value="TreeGrafter"/>
</dbReference>
<dbReference type="GO" id="GO:0051793">
    <property type="term" value="P:medium-chain fatty acid catabolic process"/>
    <property type="evidence" value="ECO:0007669"/>
    <property type="project" value="TreeGrafter"/>
</dbReference>
<dbReference type="GO" id="GO:0097524">
    <property type="term" value="C:sperm plasma membrane"/>
    <property type="evidence" value="ECO:0007669"/>
    <property type="project" value="TreeGrafter"/>
</dbReference>
<feature type="active site" description="Charge relay system" evidence="2">
    <location>
        <position position="194"/>
    </location>
</feature>
<gene>
    <name evidence="4" type="ORF">MCOR_26259</name>
</gene>
<protein>
    <submittedName>
        <fullName evidence="4">ABHD2</fullName>
    </submittedName>
</protein>
<feature type="active site" description="Charge relay system" evidence="2">
    <location>
        <position position="329"/>
    </location>
</feature>
<dbReference type="GO" id="GO:0036126">
    <property type="term" value="C:sperm flagellum"/>
    <property type="evidence" value="ECO:0007669"/>
    <property type="project" value="TreeGrafter"/>
</dbReference>